<accession>X1IPR5</accession>
<organism evidence="3">
    <name type="scientific">marine sediment metagenome</name>
    <dbReference type="NCBI Taxonomy" id="412755"/>
    <lineage>
        <taxon>unclassified sequences</taxon>
        <taxon>metagenomes</taxon>
        <taxon>ecological metagenomes</taxon>
    </lineage>
</organism>
<dbReference type="AlphaFoldDB" id="X1IPR5"/>
<dbReference type="Pfam" id="PF13650">
    <property type="entry name" value="Asp_protease_2"/>
    <property type="match status" value="1"/>
</dbReference>
<dbReference type="GO" id="GO:0006508">
    <property type="term" value="P:proteolysis"/>
    <property type="evidence" value="ECO:0007669"/>
    <property type="project" value="InterPro"/>
</dbReference>
<gene>
    <name evidence="3" type="ORF">S03H2_30886</name>
</gene>
<reference evidence="3" key="1">
    <citation type="journal article" date="2014" name="Front. Microbiol.">
        <title>High frequency of phylogenetically diverse reductive dehalogenase-homologous genes in deep subseafloor sedimentary metagenomes.</title>
        <authorList>
            <person name="Kawai M."/>
            <person name="Futagami T."/>
            <person name="Toyoda A."/>
            <person name="Takaki Y."/>
            <person name="Nishi S."/>
            <person name="Hori S."/>
            <person name="Arai W."/>
            <person name="Tsubouchi T."/>
            <person name="Morono Y."/>
            <person name="Uchiyama I."/>
            <person name="Ito T."/>
            <person name="Fujiyama A."/>
            <person name="Inagaki F."/>
            <person name="Takami H."/>
        </authorList>
    </citation>
    <scope>NUCLEOTIDE SEQUENCE</scope>
    <source>
        <strain evidence="3">Expedition CK06-06</strain>
    </source>
</reference>
<evidence type="ECO:0000256" key="1">
    <source>
        <dbReference type="ARBA" id="ARBA00022801"/>
    </source>
</evidence>
<dbReference type="EMBL" id="BARU01018703">
    <property type="protein sequence ID" value="GAH59513.1"/>
    <property type="molecule type" value="Genomic_DNA"/>
</dbReference>
<evidence type="ECO:0000313" key="3">
    <source>
        <dbReference type="EMBL" id="GAH59513.1"/>
    </source>
</evidence>
<dbReference type="InterPro" id="IPR021109">
    <property type="entry name" value="Peptidase_aspartic_dom_sf"/>
</dbReference>
<dbReference type="PROSITE" id="PS50175">
    <property type="entry name" value="ASP_PROT_RETROV"/>
    <property type="match status" value="1"/>
</dbReference>
<dbReference type="InterPro" id="IPR001995">
    <property type="entry name" value="Peptidase_A2_cat"/>
</dbReference>
<sequence length="142" mass="15483">MPSFTTQVANLQEVGPVVEIKLAVGTIIEDVFQKNSQNIPTPIQAAAMIDTGATGTVVREDIVKQLDLHPVGTTLINTPSSTNVQCYEYLVRLLFPNNVVVETVVIAAPLQGQHIQCLIGRDVLKHGVFIYTGYINTFTLSF</sequence>
<comment type="caution">
    <text evidence="3">The sequence shown here is derived from an EMBL/GenBank/DDBJ whole genome shotgun (WGS) entry which is preliminary data.</text>
</comment>
<dbReference type="GO" id="GO:0004190">
    <property type="term" value="F:aspartic-type endopeptidase activity"/>
    <property type="evidence" value="ECO:0007669"/>
    <property type="project" value="InterPro"/>
</dbReference>
<evidence type="ECO:0000259" key="2">
    <source>
        <dbReference type="PROSITE" id="PS50175"/>
    </source>
</evidence>
<dbReference type="Gene3D" id="2.40.70.10">
    <property type="entry name" value="Acid Proteases"/>
    <property type="match status" value="1"/>
</dbReference>
<feature type="domain" description="Peptidase A2" evidence="2">
    <location>
        <begin position="45"/>
        <end position="123"/>
    </location>
</feature>
<name>X1IPR5_9ZZZZ</name>
<dbReference type="SUPFAM" id="SSF50630">
    <property type="entry name" value="Acid proteases"/>
    <property type="match status" value="1"/>
</dbReference>
<protein>
    <recommendedName>
        <fullName evidence="2">Peptidase A2 domain-containing protein</fullName>
    </recommendedName>
</protein>
<keyword evidence="1" id="KW-0378">Hydrolase</keyword>
<proteinExistence type="predicted"/>